<keyword evidence="4 7" id="KW-0547">Nucleotide-binding</keyword>
<evidence type="ECO:0000259" key="8">
    <source>
        <dbReference type="Pfam" id="PF01636"/>
    </source>
</evidence>
<evidence type="ECO:0000256" key="2">
    <source>
        <dbReference type="ARBA" id="ARBA00011738"/>
    </source>
</evidence>
<evidence type="ECO:0000256" key="4">
    <source>
        <dbReference type="ARBA" id="ARBA00022741"/>
    </source>
</evidence>
<comment type="subunit">
    <text evidence="2 7">Homodimer.</text>
</comment>
<keyword evidence="7" id="KW-0486">Methionine biosynthesis</keyword>
<keyword evidence="5 7" id="KW-0418">Kinase</keyword>
<dbReference type="NCBIfam" id="TIGR01767">
    <property type="entry name" value="MTRK"/>
    <property type="match status" value="1"/>
</dbReference>
<keyword evidence="10" id="KW-1185">Reference proteome</keyword>
<dbReference type="GO" id="GO:0046522">
    <property type="term" value="F:S-methyl-5-thioribose kinase activity"/>
    <property type="evidence" value="ECO:0007669"/>
    <property type="project" value="UniProtKB-EC"/>
</dbReference>
<dbReference type="Pfam" id="PF01636">
    <property type="entry name" value="APH"/>
    <property type="match status" value="1"/>
</dbReference>
<sequence length="402" mass="45627">MSDYQTFTADDARQFALSHSDTFRDSDKLEAEEFGDGNLNLVFRVKNQQGRSLIVKQALPYARCVGESWPLTIDRARIEAEVLLRHGRICPEHTVQVLHYDAAKAAILMEDLGQLTILRSELVAGKQFPRLASQMAQYLAHTLFHTSDFVLNGLQKKTEVARFLNPELCLITEDLFFTDPYCNHERNNIHQAILPQARELWHDEALQAEVARLKADFLSKPQALLHGDVHSGSIFIDAQQCKVIDAEFGFYGPIGFDVGSLIGNLLLNYAGQFGLQEDTTALEQQHRYLLEQIETLWQGFASEFSQLMQTQSKESSFANSSYQHFFLQQVLADSIGYAGCELIRRTVGLAHVADLEQIRNEQLRARSERLALMLGRQLIMQRHSLTTIQQLLTLVQHQELPA</sequence>
<accession>A0ABU7JJ53</accession>
<proteinExistence type="inferred from homology"/>
<dbReference type="Proteomes" id="UP001339167">
    <property type="component" value="Unassembled WGS sequence"/>
</dbReference>
<gene>
    <name evidence="7 9" type="primary">mtnK</name>
    <name evidence="9" type="ORF">QWF21_14880</name>
</gene>
<feature type="binding site" evidence="7">
    <location>
        <begin position="110"/>
        <end position="112"/>
    </location>
    <ligand>
        <name>ATP</name>
        <dbReference type="ChEBI" id="CHEBI:30616"/>
    </ligand>
</feature>
<feature type="binding site" evidence="7">
    <location>
        <position position="40"/>
    </location>
    <ligand>
        <name>ATP</name>
        <dbReference type="ChEBI" id="CHEBI:30616"/>
    </ligand>
</feature>
<feature type="binding site" evidence="7">
    <location>
        <position position="56"/>
    </location>
    <ligand>
        <name>ATP</name>
        <dbReference type="ChEBI" id="CHEBI:30616"/>
    </ligand>
</feature>
<feature type="domain" description="Aminoglycoside phosphotransferase" evidence="8">
    <location>
        <begin position="31"/>
        <end position="264"/>
    </location>
</feature>
<reference evidence="9 10" key="1">
    <citation type="submission" date="2023-06" db="EMBL/GenBank/DDBJ databases">
        <title>Alkalimonas sp., MEB004 an alkaliphilic bacterium isolated from Lonar Lake, India.</title>
        <authorList>
            <person name="Joshi A."/>
            <person name="Thite S."/>
        </authorList>
    </citation>
    <scope>NUCLEOTIDE SEQUENCE [LARGE SCALE GENOMIC DNA]</scope>
    <source>
        <strain evidence="9 10">MEB004</strain>
    </source>
</reference>
<feature type="binding site" evidence="7">
    <location>
        <position position="344"/>
    </location>
    <ligand>
        <name>substrate</name>
    </ligand>
</feature>
<comment type="similarity">
    <text evidence="1 7">Belongs to the methylthioribose kinase family.</text>
</comment>
<evidence type="ECO:0000256" key="1">
    <source>
        <dbReference type="ARBA" id="ARBA00010165"/>
    </source>
</evidence>
<dbReference type="InterPro" id="IPR002575">
    <property type="entry name" value="Aminoglycoside_PTrfase"/>
</dbReference>
<dbReference type="InterPro" id="IPR011009">
    <property type="entry name" value="Kinase-like_dom_sf"/>
</dbReference>
<evidence type="ECO:0000313" key="10">
    <source>
        <dbReference type="Proteomes" id="UP001339167"/>
    </source>
</evidence>
<comment type="catalytic activity">
    <reaction evidence="7">
        <text>5-(methylsulfanyl)-D-ribose + ATP = 5-(methylsulfanyl)-alpha-D-ribose 1-phosphate + ADP + H(+)</text>
        <dbReference type="Rhea" id="RHEA:22312"/>
        <dbReference type="ChEBI" id="CHEBI:15378"/>
        <dbReference type="ChEBI" id="CHEBI:30616"/>
        <dbReference type="ChEBI" id="CHEBI:58533"/>
        <dbReference type="ChEBI" id="CHEBI:78440"/>
        <dbReference type="ChEBI" id="CHEBI:456216"/>
        <dbReference type="EC" id="2.7.1.100"/>
    </reaction>
</comment>
<protein>
    <recommendedName>
        <fullName evidence="7">Methylthioribose kinase</fullName>
        <shortName evidence="7">MTR kinase</shortName>
        <ecNumber evidence="7">2.7.1.100</ecNumber>
    </recommendedName>
</protein>
<dbReference type="HAMAP" id="MF_01683">
    <property type="entry name" value="Salvage_MtnK"/>
    <property type="match status" value="1"/>
</dbReference>
<evidence type="ECO:0000256" key="5">
    <source>
        <dbReference type="ARBA" id="ARBA00022777"/>
    </source>
</evidence>
<evidence type="ECO:0000256" key="6">
    <source>
        <dbReference type="ARBA" id="ARBA00022840"/>
    </source>
</evidence>
<keyword evidence="3 7" id="KW-0808">Transferase</keyword>
<evidence type="ECO:0000313" key="9">
    <source>
        <dbReference type="EMBL" id="MEE2025520.1"/>
    </source>
</evidence>
<dbReference type="PANTHER" id="PTHR34273:SF2">
    <property type="entry name" value="METHYLTHIORIBOSE KINASE"/>
    <property type="match status" value="1"/>
</dbReference>
<dbReference type="EMBL" id="JAUGZK010000013">
    <property type="protein sequence ID" value="MEE2025520.1"/>
    <property type="molecule type" value="Genomic_DNA"/>
</dbReference>
<keyword evidence="7" id="KW-0028">Amino-acid biosynthesis</keyword>
<organism evidence="9 10">
    <name type="scientific">Alkalimonas mucilaginosa</name>
    <dbReference type="NCBI Taxonomy" id="3057676"/>
    <lineage>
        <taxon>Bacteria</taxon>
        <taxon>Pseudomonadati</taxon>
        <taxon>Pseudomonadota</taxon>
        <taxon>Gammaproteobacteria</taxon>
        <taxon>Alkalimonas</taxon>
    </lineage>
</organism>
<evidence type="ECO:0000256" key="3">
    <source>
        <dbReference type="ARBA" id="ARBA00022679"/>
    </source>
</evidence>
<evidence type="ECO:0000256" key="7">
    <source>
        <dbReference type="HAMAP-Rule" id="MF_01683"/>
    </source>
</evidence>
<feature type="binding site" evidence="7">
    <location>
        <begin position="245"/>
        <end position="247"/>
    </location>
    <ligand>
        <name>ATP</name>
        <dbReference type="ChEBI" id="CHEBI:30616"/>
    </ligand>
</feature>
<dbReference type="Gene3D" id="3.90.1200.10">
    <property type="match status" value="1"/>
</dbReference>
<comment type="function">
    <text evidence="7">Catalyzes the phosphorylation of methylthioribose into methylthioribose-1-phosphate.</text>
</comment>
<comment type="caution">
    <text evidence="9">The sequence shown here is derived from an EMBL/GenBank/DDBJ whole genome shotgun (WGS) entry which is preliminary data.</text>
</comment>
<name>A0ABU7JJ53_9GAMM</name>
<keyword evidence="6 7" id="KW-0067">ATP-binding</keyword>
<dbReference type="InterPro" id="IPR009212">
    <property type="entry name" value="Methylthioribose_kinase"/>
</dbReference>
<dbReference type="RefSeq" id="WP_330088830.1">
    <property type="nucleotide sequence ID" value="NZ_JAUGZK010000013.1"/>
</dbReference>
<dbReference type="PIRSF" id="PIRSF031134">
    <property type="entry name" value="MTRK"/>
    <property type="match status" value="1"/>
</dbReference>
<comment type="pathway">
    <text evidence="7">Amino-acid biosynthesis; L-methionine biosynthesis via salvage pathway; S-methyl-5-thio-alpha-D-ribose 1-phosphate from S-methyl-5'-thioadenosine (hydrolase route): step 2/2.</text>
</comment>
<dbReference type="PANTHER" id="PTHR34273">
    <property type="entry name" value="METHYLTHIORIBOSE KINASE"/>
    <property type="match status" value="1"/>
</dbReference>
<dbReference type="SUPFAM" id="SSF56112">
    <property type="entry name" value="Protein kinase-like (PK-like)"/>
    <property type="match status" value="1"/>
</dbReference>
<dbReference type="EC" id="2.7.1.100" evidence="7"/>
<dbReference type="Gene3D" id="3.30.200.20">
    <property type="entry name" value="Phosphorylase Kinase, domain 1"/>
    <property type="match status" value="1"/>
</dbReference>
<feature type="binding site" evidence="7">
    <location>
        <position position="228"/>
    </location>
    <ligand>
        <name>substrate</name>
    </ligand>
</feature>